<evidence type="ECO:0000313" key="4">
    <source>
        <dbReference type="Proteomes" id="UP001235064"/>
    </source>
</evidence>
<comment type="caution">
    <text evidence="3">The sequence shown here is derived from an EMBL/GenBank/DDBJ whole genome shotgun (WGS) entry which is preliminary data.</text>
</comment>
<evidence type="ECO:0000256" key="1">
    <source>
        <dbReference type="SAM" id="MobiDB-lite"/>
    </source>
</evidence>
<feature type="transmembrane region" description="Helical" evidence="2">
    <location>
        <begin position="122"/>
        <end position="143"/>
    </location>
</feature>
<evidence type="ECO:0000313" key="3">
    <source>
        <dbReference type="EMBL" id="MDL9978139.1"/>
    </source>
</evidence>
<proteinExistence type="predicted"/>
<feature type="compositionally biased region" description="Basic and acidic residues" evidence="1">
    <location>
        <begin position="88"/>
        <end position="97"/>
    </location>
</feature>
<dbReference type="Proteomes" id="UP001235064">
    <property type="component" value="Unassembled WGS sequence"/>
</dbReference>
<keyword evidence="2" id="KW-0812">Transmembrane</keyword>
<dbReference type="EMBL" id="JASXSZ010000001">
    <property type="protein sequence ID" value="MDL9978139.1"/>
    <property type="molecule type" value="Genomic_DNA"/>
</dbReference>
<keyword evidence="2" id="KW-1133">Transmembrane helix</keyword>
<keyword evidence="4" id="KW-1185">Reference proteome</keyword>
<protein>
    <submittedName>
        <fullName evidence="3">Uncharacterized protein</fullName>
    </submittedName>
</protein>
<evidence type="ECO:0000256" key="2">
    <source>
        <dbReference type="SAM" id="Phobius"/>
    </source>
</evidence>
<feature type="region of interest" description="Disordered" evidence="1">
    <location>
        <begin position="35"/>
        <end position="116"/>
    </location>
</feature>
<reference evidence="3 4" key="1">
    <citation type="submission" date="2023-06" db="EMBL/GenBank/DDBJ databases">
        <title>Microbacterium sp. nov., isolated from a waste landfill.</title>
        <authorList>
            <person name="Wen W."/>
        </authorList>
    </citation>
    <scope>NUCLEOTIDE SEQUENCE [LARGE SCALE GENOMIC DNA]</scope>
    <source>
        <strain evidence="3 4">ASV49</strain>
    </source>
</reference>
<name>A0ABT7MUM0_9MICO</name>
<sequence length="315" mass="34016">MLTDDESAELAELRRRAWGEDADILDDPTALARLEELEGKAHPPVPLVERARNERDETPQADLGDSARFDSLRSLNDPRAGVSPSLVERARNERDETPQDDLETSPRVDPRADVRPHRRRRAWLVAGGIVALVVVASVGGSILTSRPSASPTPSPTDIIPPVAAPVPAPTCGGGWGPEGTLDTPDDKPVWSRSFDEPPTSITVIPKHGGRVFAEWVNLDVRPNTIADVTVVKPTTARLFYTDVATWTRPPTQEQILADGLESVILPTCPNGDSYPGFILVPAPTCVTLEFTIDGTRHYTVNTAVGIDEGARCPAP</sequence>
<organism evidence="3 4">
    <name type="scientific">Microbacterium candidum</name>
    <dbReference type="NCBI Taxonomy" id="3041922"/>
    <lineage>
        <taxon>Bacteria</taxon>
        <taxon>Bacillati</taxon>
        <taxon>Actinomycetota</taxon>
        <taxon>Actinomycetes</taxon>
        <taxon>Micrococcales</taxon>
        <taxon>Microbacteriaceae</taxon>
        <taxon>Microbacterium</taxon>
    </lineage>
</organism>
<feature type="compositionally biased region" description="Basic and acidic residues" evidence="1">
    <location>
        <begin position="49"/>
        <end position="58"/>
    </location>
</feature>
<gene>
    <name evidence="3" type="ORF">QSV35_02230</name>
</gene>
<dbReference type="RefSeq" id="WP_286286282.1">
    <property type="nucleotide sequence ID" value="NZ_JASXSZ010000001.1"/>
</dbReference>
<keyword evidence="2" id="KW-0472">Membrane</keyword>
<accession>A0ABT7MUM0</accession>
<feature type="compositionally biased region" description="Basic and acidic residues" evidence="1">
    <location>
        <begin position="104"/>
        <end position="115"/>
    </location>
</feature>